<feature type="compositionally biased region" description="Basic and acidic residues" evidence="1">
    <location>
        <begin position="1"/>
        <end position="16"/>
    </location>
</feature>
<comment type="caution">
    <text evidence="2">The sequence shown here is derived from an EMBL/GenBank/DDBJ whole genome shotgun (WGS) entry which is preliminary data.</text>
</comment>
<reference evidence="2" key="1">
    <citation type="submission" date="2021-01" db="EMBL/GenBank/DDBJ databases">
        <authorList>
            <person name="Kaushik A."/>
        </authorList>
    </citation>
    <scope>NUCLEOTIDE SEQUENCE</scope>
    <source>
        <strain evidence="2">AG5</strain>
    </source>
</reference>
<dbReference type="EMBL" id="CAJNJQ010001221">
    <property type="protein sequence ID" value="CAE7127258.1"/>
    <property type="molecule type" value="Genomic_DNA"/>
</dbReference>
<organism evidence="2 3">
    <name type="scientific">Rhizoctonia solani</name>
    <dbReference type="NCBI Taxonomy" id="456999"/>
    <lineage>
        <taxon>Eukaryota</taxon>
        <taxon>Fungi</taxon>
        <taxon>Dikarya</taxon>
        <taxon>Basidiomycota</taxon>
        <taxon>Agaricomycotina</taxon>
        <taxon>Agaricomycetes</taxon>
        <taxon>Cantharellales</taxon>
        <taxon>Ceratobasidiaceae</taxon>
        <taxon>Rhizoctonia</taxon>
    </lineage>
</organism>
<accession>A0A8H3HXL6</accession>
<evidence type="ECO:0000256" key="1">
    <source>
        <dbReference type="SAM" id="MobiDB-lite"/>
    </source>
</evidence>
<protein>
    <submittedName>
        <fullName evidence="2">Uncharacterized protein</fullName>
    </submittedName>
</protein>
<gene>
    <name evidence="2" type="ORF">RDB_LOCUS61023</name>
</gene>
<evidence type="ECO:0000313" key="2">
    <source>
        <dbReference type="EMBL" id="CAE7127258.1"/>
    </source>
</evidence>
<dbReference type="AlphaFoldDB" id="A0A8H3HXL6"/>
<sequence>MAVKRRFEGRKEEERRERRKQKPLNEDPTSRFFVRGFIIGHIVFDGGTHDDDSGREDYPVILPECTSCNAEHGPRCGRTVSRS</sequence>
<proteinExistence type="predicted"/>
<evidence type="ECO:0000313" key="3">
    <source>
        <dbReference type="Proteomes" id="UP000663827"/>
    </source>
</evidence>
<dbReference type="Proteomes" id="UP000663827">
    <property type="component" value="Unassembled WGS sequence"/>
</dbReference>
<name>A0A8H3HXL6_9AGAM</name>
<feature type="region of interest" description="Disordered" evidence="1">
    <location>
        <begin position="1"/>
        <end position="28"/>
    </location>
</feature>